<accession>A0ACC2V083</accession>
<proteinExistence type="predicted"/>
<organism evidence="1 2">
    <name type="scientific">Naganishia cerealis</name>
    <dbReference type="NCBI Taxonomy" id="610337"/>
    <lineage>
        <taxon>Eukaryota</taxon>
        <taxon>Fungi</taxon>
        <taxon>Dikarya</taxon>
        <taxon>Basidiomycota</taxon>
        <taxon>Agaricomycotina</taxon>
        <taxon>Tremellomycetes</taxon>
        <taxon>Filobasidiales</taxon>
        <taxon>Filobasidiaceae</taxon>
        <taxon>Naganishia</taxon>
    </lineage>
</organism>
<dbReference type="EMBL" id="JASBWR010000131">
    <property type="protein sequence ID" value="KAJ9092754.1"/>
    <property type="molecule type" value="Genomic_DNA"/>
</dbReference>
<evidence type="ECO:0000313" key="2">
    <source>
        <dbReference type="Proteomes" id="UP001241377"/>
    </source>
</evidence>
<sequence>MSDIRPFSRYRFIDREFLPRIPSSWLRFCWFMAVLGIATFSLIAGQAFASTYLTTLPHTSVDAGIWVYTWIASALTRLSVWIIGTRIRSRALLFLYKYFFQVVLFTFYRNLFARLQSPQQFIVIQLLSSIAVIFLHPFQVTRIWHRGLQVFLNYSKTYEEHVHAQAITFYVRGVAQNVTALSFLGWLCILHFGPNAHIYPFFRFSYNKDPYTFQLTFLATLAIWAIELVNSFIARQLMYVITNMDVTELGLNEMKEYPELTVASGKVSSNIE</sequence>
<protein>
    <submittedName>
        <fullName evidence="1">Uncharacterized protein</fullName>
    </submittedName>
</protein>
<evidence type="ECO:0000313" key="1">
    <source>
        <dbReference type="EMBL" id="KAJ9092754.1"/>
    </source>
</evidence>
<keyword evidence="2" id="KW-1185">Reference proteome</keyword>
<gene>
    <name evidence="1" type="ORF">QFC19_008606</name>
</gene>
<name>A0ACC2V083_9TREE</name>
<comment type="caution">
    <text evidence="1">The sequence shown here is derived from an EMBL/GenBank/DDBJ whole genome shotgun (WGS) entry which is preliminary data.</text>
</comment>
<reference evidence="1" key="1">
    <citation type="submission" date="2023-04" db="EMBL/GenBank/DDBJ databases">
        <title>Draft Genome sequencing of Naganishia species isolated from polar environments using Oxford Nanopore Technology.</title>
        <authorList>
            <person name="Leo P."/>
            <person name="Venkateswaran K."/>
        </authorList>
    </citation>
    <scope>NUCLEOTIDE SEQUENCE</scope>
    <source>
        <strain evidence="1">MNA-CCFEE 5261</strain>
    </source>
</reference>
<dbReference type="Proteomes" id="UP001241377">
    <property type="component" value="Unassembled WGS sequence"/>
</dbReference>